<reference evidence="4 5" key="1">
    <citation type="submission" date="2018-05" db="EMBL/GenBank/DDBJ databases">
        <title>Genomic Encyclopedia of Type Strains, Phase IV (KMG-IV): sequencing the most valuable type-strain genomes for metagenomic binning, comparative biology and taxonomic classification.</title>
        <authorList>
            <person name="Goeker M."/>
        </authorList>
    </citation>
    <scope>NUCLEOTIDE SEQUENCE [LARGE SCALE GENOMIC DNA]</scope>
    <source>
        <strain evidence="4 5">DSM 23606</strain>
    </source>
</reference>
<organism evidence="4 5">
    <name type="scientific">Plasticicumulans acidivorans</name>
    <dbReference type="NCBI Taxonomy" id="886464"/>
    <lineage>
        <taxon>Bacteria</taxon>
        <taxon>Pseudomonadati</taxon>
        <taxon>Pseudomonadota</taxon>
        <taxon>Gammaproteobacteria</taxon>
        <taxon>Candidatus Competibacteraceae</taxon>
        <taxon>Plasticicumulans</taxon>
    </lineage>
</organism>
<evidence type="ECO:0000256" key="1">
    <source>
        <dbReference type="ARBA" id="ARBA00008007"/>
    </source>
</evidence>
<proteinExistence type="inferred from homology"/>
<comment type="caution">
    <text evidence="4">The sequence shown here is derived from an EMBL/GenBank/DDBJ whole genome shotgun (WGS) entry which is preliminary data.</text>
</comment>
<dbReference type="AlphaFoldDB" id="A0A317MVK3"/>
<evidence type="ECO:0000313" key="5">
    <source>
        <dbReference type="Proteomes" id="UP000246569"/>
    </source>
</evidence>
<protein>
    <submittedName>
        <fullName evidence="4">ComF family protein</fullName>
    </submittedName>
</protein>
<sequence>MVYQWLKNIQNFVLPPSCLLCGARGLAPLDLCAACCSELPRNLHACAGCAEPLPPGAPPGSLCGRCQRKPPVFARAFAPYLYAWPLDGLIQQLKFGHQLAAARSLGSLLAERLQQRGGPWPELLLPVPLHPRRLAERGYNQATELARPLARHLGLPLRELAARARATARQSDLPYRERRRNVAGAFILRESITARHVAVVDDVLTTGHTVSALTSALHLAGVETVEVWALARTAPPGWMSAD</sequence>
<evidence type="ECO:0000313" key="4">
    <source>
        <dbReference type="EMBL" id="PWV61774.1"/>
    </source>
</evidence>
<feature type="domain" description="Double zinc ribbon" evidence="3">
    <location>
        <begin position="10"/>
        <end position="67"/>
    </location>
</feature>
<name>A0A317MVK3_9GAMM</name>
<comment type="similarity">
    <text evidence="1">Belongs to the ComF/GntX family.</text>
</comment>
<dbReference type="CDD" id="cd06223">
    <property type="entry name" value="PRTases_typeI"/>
    <property type="match status" value="1"/>
</dbReference>
<dbReference type="InterPro" id="IPR044005">
    <property type="entry name" value="DZR_2"/>
</dbReference>
<dbReference type="Pfam" id="PF18912">
    <property type="entry name" value="DZR_2"/>
    <property type="match status" value="1"/>
</dbReference>
<dbReference type="Gene3D" id="3.40.50.2020">
    <property type="match status" value="1"/>
</dbReference>
<evidence type="ECO:0000259" key="3">
    <source>
        <dbReference type="Pfam" id="PF18912"/>
    </source>
</evidence>
<dbReference type="RefSeq" id="WP_110018560.1">
    <property type="nucleotide sequence ID" value="NZ_QGTJ01000005.1"/>
</dbReference>
<dbReference type="OrthoDB" id="9793412at2"/>
<dbReference type="PANTHER" id="PTHR47505">
    <property type="entry name" value="DNA UTILIZATION PROTEIN YHGH"/>
    <property type="match status" value="1"/>
</dbReference>
<dbReference type="EMBL" id="QGTJ01000005">
    <property type="protein sequence ID" value="PWV61774.1"/>
    <property type="molecule type" value="Genomic_DNA"/>
</dbReference>
<keyword evidence="5" id="KW-1185">Reference proteome</keyword>
<feature type="domain" description="Phosphoribosyltransferase" evidence="2">
    <location>
        <begin position="144"/>
        <end position="231"/>
    </location>
</feature>
<dbReference type="Proteomes" id="UP000246569">
    <property type="component" value="Unassembled WGS sequence"/>
</dbReference>
<dbReference type="PANTHER" id="PTHR47505:SF1">
    <property type="entry name" value="DNA UTILIZATION PROTEIN YHGH"/>
    <property type="match status" value="1"/>
</dbReference>
<evidence type="ECO:0000259" key="2">
    <source>
        <dbReference type="Pfam" id="PF00156"/>
    </source>
</evidence>
<dbReference type="InterPro" id="IPR029057">
    <property type="entry name" value="PRTase-like"/>
</dbReference>
<dbReference type="SUPFAM" id="SSF53271">
    <property type="entry name" value="PRTase-like"/>
    <property type="match status" value="1"/>
</dbReference>
<accession>A0A317MVK3</accession>
<dbReference type="InterPro" id="IPR000836">
    <property type="entry name" value="PRTase_dom"/>
</dbReference>
<dbReference type="InterPro" id="IPR051910">
    <property type="entry name" value="ComF/GntX_DNA_util-trans"/>
</dbReference>
<gene>
    <name evidence="4" type="ORF">C7443_105207</name>
</gene>
<dbReference type="Pfam" id="PF00156">
    <property type="entry name" value="Pribosyltran"/>
    <property type="match status" value="1"/>
</dbReference>